<dbReference type="GO" id="GO:0004672">
    <property type="term" value="F:protein kinase activity"/>
    <property type="evidence" value="ECO:0007669"/>
    <property type="project" value="InterPro"/>
</dbReference>
<dbReference type="InterPro" id="IPR001881">
    <property type="entry name" value="EGF-like_Ca-bd_dom"/>
</dbReference>
<keyword evidence="4 11" id="KW-0732">Signal</keyword>
<evidence type="ECO:0000256" key="4">
    <source>
        <dbReference type="ARBA" id="ARBA00022729"/>
    </source>
</evidence>
<evidence type="ECO:0000256" key="9">
    <source>
        <dbReference type="PROSITE-ProRule" id="PRU00076"/>
    </source>
</evidence>
<feature type="domain" description="EGF-like" evidence="12">
    <location>
        <begin position="231"/>
        <end position="276"/>
    </location>
</feature>
<dbReference type="SMART" id="SM00181">
    <property type="entry name" value="EGF"/>
    <property type="match status" value="2"/>
</dbReference>
<dbReference type="InterPro" id="IPR025287">
    <property type="entry name" value="WAK_GUB"/>
</dbReference>
<dbReference type="GO" id="GO:0030247">
    <property type="term" value="F:polysaccharide binding"/>
    <property type="evidence" value="ECO:0007669"/>
    <property type="project" value="InterPro"/>
</dbReference>
<sequence length="561" mass="62506">MKLEGLILVASFFYLGYTQQVKGQTRENCKTSCGNVTIEFPFGILTGCYYDKDPSFKLTCDEEEKLLFNGLQVVNISHSSQLRILFPPSYVCFNGQGFIKGIHYYTEKLGNLTLSDDNVLTVVGCNAYAFVNTAETLVGCMSECDAKPLLENRECNGEGCCQNPVAAGSSVYIVKVYRATKDTMESVVRPFSSPCVYAFLAENGTFKYNSLEDHTYLQTSNFPVVLDWSIRGETCGQAGNLCRTNSICSNSTGFTGYVCNCEDGYHGNPYLPKGCQDINECTSGRDNCFDHNTCENMPGSFYCKCPSGSHLNTTDMRCMPNGTPAYVEWTTIFLGTTIGFLVILLVVSCAQQRMKHRKNTELRQQFFEQNGGGMLVQRLSGAGPSNVDVKIFTEEGMKTATDDPEYYNTGLLNEKSDVYSFGVVLMELLSGQKALCFERPQNSKHLVSYFACAMKEQRLHEVIDGQVWNEDNQREIQEVARVSVECTRVTGEERPRMKEVAAELEALRATKTKHKWSEHYSEPEESNHLLGVEILSAQGDTSSTGYDSIKNVARLDIEAGR</sequence>
<evidence type="ECO:0000256" key="1">
    <source>
        <dbReference type="ARBA" id="ARBA00004167"/>
    </source>
</evidence>
<dbReference type="PANTHER" id="PTHR33491">
    <property type="entry name" value="OSJNBA0016N04.9 PROTEIN"/>
    <property type="match status" value="1"/>
</dbReference>
<dbReference type="PROSITE" id="PS01187">
    <property type="entry name" value="EGF_CA"/>
    <property type="match status" value="1"/>
</dbReference>
<reference evidence="13 14" key="1">
    <citation type="submission" date="2022-03" db="EMBL/GenBank/DDBJ databases">
        <authorList>
            <person name="Nunn A."/>
            <person name="Chopra R."/>
            <person name="Nunn A."/>
            <person name="Contreras Garrido A."/>
        </authorList>
    </citation>
    <scope>NUCLEOTIDE SEQUENCE [LARGE SCALE GENOMIC DNA]</scope>
</reference>
<gene>
    <name evidence="13" type="ORF">TAV2_LOCUS3300</name>
</gene>
<dbReference type="GO" id="GO:0016020">
    <property type="term" value="C:membrane"/>
    <property type="evidence" value="ECO:0007669"/>
    <property type="project" value="UniProtKB-SubCell"/>
</dbReference>
<dbReference type="InterPro" id="IPR001245">
    <property type="entry name" value="Ser-Thr/Tyr_kinase_cat_dom"/>
</dbReference>
<dbReference type="Pfam" id="PF07714">
    <property type="entry name" value="PK_Tyr_Ser-Thr"/>
    <property type="match status" value="1"/>
</dbReference>
<dbReference type="GO" id="GO:0005509">
    <property type="term" value="F:calcium ion binding"/>
    <property type="evidence" value="ECO:0007669"/>
    <property type="project" value="InterPro"/>
</dbReference>
<dbReference type="SMART" id="SM00179">
    <property type="entry name" value="EGF_CA"/>
    <property type="match status" value="1"/>
</dbReference>
<accession>A0AAU9REW0</accession>
<dbReference type="Proteomes" id="UP000836841">
    <property type="component" value="Chromosome 1"/>
</dbReference>
<feature type="chain" id="PRO_5043874472" description="EGF-like domain-containing protein" evidence="11">
    <location>
        <begin position="24"/>
        <end position="561"/>
    </location>
</feature>
<protein>
    <recommendedName>
        <fullName evidence="12">EGF-like domain-containing protein</fullName>
    </recommendedName>
</protein>
<evidence type="ECO:0000256" key="8">
    <source>
        <dbReference type="ARBA" id="ARBA00023157"/>
    </source>
</evidence>
<dbReference type="FunFam" id="2.10.25.10:FF:000038">
    <property type="entry name" value="Fibrillin 2"/>
    <property type="match status" value="1"/>
</dbReference>
<dbReference type="InterPro" id="IPR049883">
    <property type="entry name" value="NOTCH1_EGF-like"/>
</dbReference>
<dbReference type="PROSITE" id="PS50026">
    <property type="entry name" value="EGF_3"/>
    <property type="match status" value="2"/>
</dbReference>
<dbReference type="EMBL" id="OU466857">
    <property type="protein sequence ID" value="CAH2036654.1"/>
    <property type="molecule type" value="Genomic_DNA"/>
</dbReference>
<evidence type="ECO:0000256" key="6">
    <source>
        <dbReference type="ARBA" id="ARBA00022989"/>
    </source>
</evidence>
<evidence type="ECO:0000256" key="7">
    <source>
        <dbReference type="ARBA" id="ARBA00023136"/>
    </source>
</evidence>
<dbReference type="PROSITE" id="PS00010">
    <property type="entry name" value="ASX_HYDROXYL"/>
    <property type="match status" value="1"/>
</dbReference>
<evidence type="ECO:0000256" key="5">
    <source>
        <dbReference type="ARBA" id="ARBA00022737"/>
    </source>
</evidence>
<evidence type="ECO:0000256" key="3">
    <source>
        <dbReference type="ARBA" id="ARBA00022692"/>
    </source>
</evidence>
<dbReference type="Pfam" id="PF13947">
    <property type="entry name" value="GUB_WAK_bind"/>
    <property type="match status" value="1"/>
</dbReference>
<dbReference type="Gene3D" id="2.10.25.10">
    <property type="entry name" value="Laminin"/>
    <property type="match status" value="1"/>
</dbReference>
<dbReference type="Pfam" id="PF07645">
    <property type="entry name" value="EGF_CA"/>
    <property type="match status" value="1"/>
</dbReference>
<keyword evidence="7 10" id="KW-0472">Membrane</keyword>
<keyword evidence="14" id="KW-1185">Reference proteome</keyword>
<dbReference type="InterPro" id="IPR011009">
    <property type="entry name" value="Kinase-like_dom_sf"/>
</dbReference>
<name>A0AAU9REW0_THLAR</name>
<keyword evidence="3 10" id="KW-0812">Transmembrane</keyword>
<dbReference type="AlphaFoldDB" id="A0AAU9REW0"/>
<keyword evidence="5" id="KW-0677">Repeat</keyword>
<dbReference type="InterPro" id="IPR000152">
    <property type="entry name" value="EGF-type_Asp/Asn_hydroxyl_site"/>
</dbReference>
<proteinExistence type="predicted"/>
<dbReference type="InterPro" id="IPR000742">
    <property type="entry name" value="EGF"/>
</dbReference>
<evidence type="ECO:0000313" key="14">
    <source>
        <dbReference type="Proteomes" id="UP000836841"/>
    </source>
</evidence>
<keyword evidence="6 10" id="KW-1133">Transmembrane helix</keyword>
<dbReference type="SUPFAM" id="SSF56112">
    <property type="entry name" value="Protein kinase-like (PK-like)"/>
    <property type="match status" value="1"/>
</dbReference>
<evidence type="ECO:0000256" key="11">
    <source>
        <dbReference type="SAM" id="SignalP"/>
    </source>
</evidence>
<comment type="subcellular location">
    <subcellularLocation>
        <location evidence="1">Membrane</location>
        <topology evidence="1">Single-pass membrane protein</topology>
    </subcellularLocation>
</comment>
<evidence type="ECO:0000256" key="10">
    <source>
        <dbReference type="SAM" id="Phobius"/>
    </source>
</evidence>
<dbReference type="InterPro" id="IPR018097">
    <property type="entry name" value="EGF_Ca-bd_CS"/>
</dbReference>
<keyword evidence="8 9" id="KW-1015">Disulfide bond</keyword>
<dbReference type="Gene3D" id="1.10.510.10">
    <property type="entry name" value="Transferase(Phosphotransferase) domain 1"/>
    <property type="match status" value="1"/>
</dbReference>
<evidence type="ECO:0000313" key="13">
    <source>
        <dbReference type="EMBL" id="CAH2036654.1"/>
    </source>
</evidence>
<comment type="caution">
    <text evidence="9">Lacks conserved residue(s) required for the propagation of feature annotation.</text>
</comment>
<feature type="transmembrane region" description="Helical" evidence="10">
    <location>
        <begin position="326"/>
        <end position="350"/>
    </location>
</feature>
<evidence type="ECO:0000256" key="2">
    <source>
        <dbReference type="ARBA" id="ARBA00022536"/>
    </source>
</evidence>
<organism evidence="13 14">
    <name type="scientific">Thlaspi arvense</name>
    <name type="common">Field penny-cress</name>
    <dbReference type="NCBI Taxonomy" id="13288"/>
    <lineage>
        <taxon>Eukaryota</taxon>
        <taxon>Viridiplantae</taxon>
        <taxon>Streptophyta</taxon>
        <taxon>Embryophyta</taxon>
        <taxon>Tracheophyta</taxon>
        <taxon>Spermatophyta</taxon>
        <taxon>Magnoliopsida</taxon>
        <taxon>eudicotyledons</taxon>
        <taxon>Gunneridae</taxon>
        <taxon>Pentapetalae</taxon>
        <taxon>rosids</taxon>
        <taxon>malvids</taxon>
        <taxon>Brassicales</taxon>
        <taxon>Brassicaceae</taxon>
        <taxon>Thlaspideae</taxon>
        <taxon>Thlaspi</taxon>
    </lineage>
</organism>
<dbReference type="CDD" id="cd00054">
    <property type="entry name" value="EGF_CA"/>
    <property type="match status" value="1"/>
</dbReference>
<feature type="signal peptide" evidence="11">
    <location>
        <begin position="1"/>
        <end position="23"/>
    </location>
</feature>
<keyword evidence="2 9" id="KW-0245">EGF-like domain</keyword>
<evidence type="ECO:0000259" key="12">
    <source>
        <dbReference type="PROSITE" id="PS50026"/>
    </source>
</evidence>
<dbReference type="SUPFAM" id="SSF57196">
    <property type="entry name" value="EGF/Laminin"/>
    <property type="match status" value="1"/>
</dbReference>
<feature type="domain" description="EGF-like" evidence="12">
    <location>
        <begin position="277"/>
        <end position="315"/>
    </location>
</feature>
<feature type="disulfide bond" evidence="9">
    <location>
        <begin position="242"/>
        <end position="259"/>
    </location>
</feature>